<dbReference type="RefSeq" id="WP_187639511.1">
    <property type="nucleotide sequence ID" value="NZ_VZQQ01000132.1"/>
</dbReference>
<evidence type="ECO:0000313" key="1">
    <source>
        <dbReference type="EMBL" id="MBC8752675.1"/>
    </source>
</evidence>
<evidence type="ECO:0000313" key="2">
    <source>
        <dbReference type="Proteomes" id="UP000736373"/>
    </source>
</evidence>
<reference evidence="1 2" key="1">
    <citation type="submission" date="2019-09" db="EMBL/GenBank/DDBJ databases">
        <title>Paraburkholderia podalyriae sp. nov., A South African Podalyria-associated rhizobium.</title>
        <authorList>
            <person name="Mavima L."/>
            <person name="Beukes C.W."/>
            <person name="Palmer M."/>
            <person name="De Meyer S.E."/>
            <person name="James E.K."/>
            <person name="Maluk M."/>
            <person name="Avontuur J.R."/>
            <person name="Chan W.Y."/>
            <person name="Venter S.N."/>
            <person name="Steenkamp E.T."/>
        </authorList>
    </citation>
    <scope>NUCLEOTIDE SEQUENCE [LARGE SCALE GENOMIC DNA]</scope>
    <source>
        <strain evidence="1 2">WC7.3b</strain>
    </source>
</reference>
<gene>
    <name evidence="1" type="ORF">F6X42_41865</name>
</gene>
<protein>
    <submittedName>
        <fullName evidence="1">Uncharacterized protein</fullName>
    </submittedName>
</protein>
<organism evidence="1 2">
    <name type="scientific">Paraburkholderia podalyriae</name>
    <dbReference type="NCBI Taxonomy" id="1938811"/>
    <lineage>
        <taxon>Bacteria</taxon>
        <taxon>Pseudomonadati</taxon>
        <taxon>Pseudomonadota</taxon>
        <taxon>Betaproteobacteria</taxon>
        <taxon>Burkholderiales</taxon>
        <taxon>Burkholderiaceae</taxon>
        <taxon>Paraburkholderia</taxon>
    </lineage>
</organism>
<sequence length="108" mass="12458">MRRTAIFFLKLMQQTVVTVRRALPTIPENRVIPFVQRRIEQGCVQHFPGESYQTTQVREIDGVPAVVPFTRIYIGAHQPPTGSRTIRPGRSMRERYREIANIAHAQCL</sequence>
<name>A0ABR7Q295_9BURK</name>
<dbReference type="Proteomes" id="UP000736373">
    <property type="component" value="Unassembled WGS sequence"/>
</dbReference>
<accession>A0ABR7Q295</accession>
<comment type="caution">
    <text evidence="1">The sequence shown here is derived from an EMBL/GenBank/DDBJ whole genome shotgun (WGS) entry which is preliminary data.</text>
</comment>
<keyword evidence="2" id="KW-1185">Reference proteome</keyword>
<dbReference type="EMBL" id="VZQQ01000132">
    <property type="protein sequence ID" value="MBC8752675.1"/>
    <property type="molecule type" value="Genomic_DNA"/>
</dbReference>
<proteinExistence type="predicted"/>